<dbReference type="Proteomes" id="UP000198790">
    <property type="component" value="Unassembled WGS sequence"/>
</dbReference>
<proteinExistence type="predicted"/>
<keyword evidence="1" id="KW-0812">Transmembrane</keyword>
<keyword evidence="3" id="KW-1185">Reference proteome</keyword>
<evidence type="ECO:0000313" key="3">
    <source>
        <dbReference type="Proteomes" id="UP000198790"/>
    </source>
</evidence>
<reference evidence="2 3" key="1">
    <citation type="submission" date="2016-10" db="EMBL/GenBank/DDBJ databases">
        <authorList>
            <person name="de Groot N.N."/>
        </authorList>
    </citation>
    <scope>NUCLEOTIDE SEQUENCE [LARGE SCALE GENOMIC DNA]</scope>
    <source>
        <strain evidence="2 3">DSM 23399</strain>
    </source>
</reference>
<evidence type="ECO:0000256" key="1">
    <source>
        <dbReference type="SAM" id="Phobius"/>
    </source>
</evidence>
<dbReference type="EMBL" id="FOKK01000011">
    <property type="protein sequence ID" value="SFB45694.1"/>
    <property type="molecule type" value="Genomic_DNA"/>
</dbReference>
<dbReference type="AlphaFoldDB" id="A0A1I1B5Q1"/>
<keyword evidence="1" id="KW-1133">Transmembrane helix</keyword>
<dbReference type="STRING" id="237018.SAMN04489723_11139"/>
<protein>
    <recommendedName>
        <fullName evidence="4">SPOR domain-containing protein</fullName>
    </recommendedName>
</protein>
<evidence type="ECO:0000313" key="2">
    <source>
        <dbReference type="EMBL" id="SFB45694.1"/>
    </source>
</evidence>
<gene>
    <name evidence="2" type="ORF">SAMN04489723_11139</name>
</gene>
<organism evidence="2 3">
    <name type="scientific">Algoriphagus aquimarinus</name>
    <dbReference type="NCBI Taxonomy" id="237018"/>
    <lineage>
        <taxon>Bacteria</taxon>
        <taxon>Pseudomonadati</taxon>
        <taxon>Bacteroidota</taxon>
        <taxon>Cytophagia</taxon>
        <taxon>Cytophagales</taxon>
        <taxon>Cyclobacteriaceae</taxon>
        <taxon>Algoriphagus</taxon>
    </lineage>
</organism>
<feature type="transmembrane region" description="Helical" evidence="1">
    <location>
        <begin position="82"/>
        <end position="101"/>
    </location>
</feature>
<keyword evidence="1" id="KW-0472">Membrane</keyword>
<dbReference type="OrthoDB" id="982063at2"/>
<evidence type="ECO:0008006" key="4">
    <source>
        <dbReference type="Google" id="ProtNLM"/>
    </source>
</evidence>
<dbReference type="RefSeq" id="WP_092898696.1">
    <property type="nucleotide sequence ID" value="NZ_FOKK01000011.1"/>
</dbReference>
<name>A0A1I1B5Q1_9BACT</name>
<accession>A0A1I1B5Q1</accession>
<sequence>MTGKTTDNKHWTDSKDYGLPYVEVVPLAQAEIPKKEEEKIAPIDVAEVKKKTIQAIKPSLVESEKVSRSEYKIEEKKSSNSWVWIAAILALAVVIVIIWQMNKSVVTSQDSSAVISESIEGVAAKENDEVAVNSTLSEETQVIDNQDNISDSISSVTPVAESAQTGTTIASRVSGTLVRVTEKADRPQFFIIVGSLPNEAMALEEAEQYKNRAETIYLITPYEDVTNYRLAIGTSRGWTAINEELARIKDQYKEDLWILKY</sequence>